<comment type="caution">
    <text evidence="1">The sequence shown here is derived from an EMBL/GenBank/DDBJ whole genome shotgun (WGS) entry which is preliminary data.</text>
</comment>
<dbReference type="InterPro" id="IPR023381">
    <property type="entry name" value="YP001051499.1-like_dom_sf"/>
</dbReference>
<evidence type="ECO:0008006" key="3">
    <source>
        <dbReference type="Google" id="ProtNLM"/>
    </source>
</evidence>
<dbReference type="Proteomes" id="UP000486534">
    <property type="component" value="Unassembled WGS sequence"/>
</dbReference>
<dbReference type="Gene3D" id="1.20.1590.10">
    <property type="entry name" value="YP_001051499.1 domain like"/>
    <property type="match status" value="1"/>
</dbReference>
<dbReference type="AlphaFoldDB" id="A0A7X1U5S2"/>
<name>A0A7X1U5S2_9PSED</name>
<sequence length="168" mass="19065">MPRAQAGLFCLLAAERLVPVYRAFSEKYRSGTDVNAEVLELLFQQVGRWHGLPLQALHQRLYEAIPDTQDFSDELADQAQCAVIGTCYCIEYLLSGEPDKARWAVGKVLEAIDVLDEPLEQEIAHELAWCSRLLELLECREQDDPRSIARLRWDNQQHCVPVVASNGQ</sequence>
<organism evidence="1 2">
    <name type="scientific">Pseudomonas piscis</name>
    <dbReference type="NCBI Taxonomy" id="2614538"/>
    <lineage>
        <taxon>Bacteria</taxon>
        <taxon>Pseudomonadati</taxon>
        <taxon>Pseudomonadota</taxon>
        <taxon>Gammaproteobacteria</taxon>
        <taxon>Pseudomonadales</taxon>
        <taxon>Pseudomonadaceae</taxon>
        <taxon>Pseudomonas</taxon>
    </lineage>
</organism>
<protein>
    <recommendedName>
        <fullName evidence="3">DUF416 family protein</fullName>
    </recommendedName>
</protein>
<gene>
    <name evidence="1" type="ORF">GDH07_19230</name>
</gene>
<dbReference type="RefSeq" id="WP_152898541.1">
    <property type="nucleotide sequence ID" value="NZ_WHUV01000003.1"/>
</dbReference>
<evidence type="ECO:0000313" key="1">
    <source>
        <dbReference type="EMBL" id="MQA55454.1"/>
    </source>
</evidence>
<accession>A0A7X1U5S2</accession>
<dbReference type="EMBL" id="WHUV01000003">
    <property type="protein sequence ID" value="MQA55454.1"/>
    <property type="molecule type" value="Genomic_DNA"/>
</dbReference>
<evidence type="ECO:0000313" key="2">
    <source>
        <dbReference type="Proteomes" id="UP000486534"/>
    </source>
</evidence>
<reference evidence="1 2" key="1">
    <citation type="submission" date="2019-10" db="EMBL/GenBank/DDBJ databases">
        <title>Pseudomonas dajingensis sp. nov., isolated from the profound head ulcers of farmed Murray cod (Maccullochella peelii peelii).</title>
        <authorList>
            <person name="Liu Y."/>
        </authorList>
    </citation>
    <scope>NUCLEOTIDE SEQUENCE [LARGE SCALE GENOMIC DNA]</scope>
    <source>
        <strain evidence="1 2">MC042</strain>
    </source>
</reference>
<proteinExistence type="predicted"/>